<reference evidence="4 5" key="1">
    <citation type="submission" date="2014-04" db="EMBL/GenBank/DDBJ databases">
        <authorList>
            <consortium name="DOE Joint Genome Institute"/>
            <person name="Kuo A."/>
            <person name="Ruytinx J."/>
            <person name="Rineau F."/>
            <person name="Colpaert J."/>
            <person name="Kohler A."/>
            <person name="Nagy L.G."/>
            <person name="Floudas D."/>
            <person name="Copeland A."/>
            <person name="Barry K.W."/>
            <person name="Cichocki N."/>
            <person name="Veneault-Fourrey C."/>
            <person name="LaButti K."/>
            <person name="Lindquist E.A."/>
            <person name="Lipzen A."/>
            <person name="Lundell T."/>
            <person name="Morin E."/>
            <person name="Murat C."/>
            <person name="Sun H."/>
            <person name="Tunlid A."/>
            <person name="Henrissat B."/>
            <person name="Grigoriev I.V."/>
            <person name="Hibbett D.S."/>
            <person name="Martin F."/>
            <person name="Nordberg H.P."/>
            <person name="Cantor M.N."/>
            <person name="Hua S.X."/>
        </authorList>
    </citation>
    <scope>NUCLEOTIDE SEQUENCE [LARGE SCALE GENOMIC DNA]</scope>
    <source>
        <strain evidence="4 5">UH-Slu-Lm8-n1</strain>
    </source>
</reference>
<evidence type="ECO:0000256" key="1">
    <source>
        <dbReference type="ARBA" id="ARBA00022574"/>
    </source>
</evidence>
<evidence type="ECO:0000256" key="2">
    <source>
        <dbReference type="ARBA" id="ARBA00022737"/>
    </source>
</evidence>
<evidence type="ECO:0000313" key="5">
    <source>
        <dbReference type="Proteomes" id="UP000054485"/>
    </source>
</evidence>
<dbReference type="InterPro" id="IPR015943">
    <property type="entry name" value="WD40/YVTN_repeat-like_dom_sf"/>
</dbReference>
<dbReference type="InParanoid" id="A0A0D0AYA4"/>
<dbReference type="CDD" id="cd00200">
    <property type="entry name" value="WD40"/>
    <property type="match status" value="1"/>
</dbReference>
<feature type="repeat" description="WD" evidence="3">
    <location>
        <begin position="44"/>
        <end position="75"/>
    </location>
</feature>
<dbReference type="HOGENOM" id="CLU_031226_0_0_1"/>
<accession>A0A0D0AYA4</accession>
<protein>
    <recommendedName>
        <fullName evidence="6">WD40 repeat-like protein</fullName>
    </recommendedName>
</protein>
<keyword evidence="5" id="KW-1185">Reference proteome</keyword>
<evidence type="ECO:0008006" key="6">
    <source>
        <dbReference type="Google" id="ProtNLM"/>
    </source>
</evidence>
<organism evidence="4 5">
    <name type="scientific">Suillus luteus UH-Slu-Lm8-n1</name>
    <dbReference type="NCBI Taxonomy" id="930992"/>
    <lineage>
        <taxon>Eukaryota</taxon>
        <taxon>Fungi</taxon>
        <taxon>Dikarya</taxon>
        <taxon>Basidiomycota</taxon>
        <taxon>Agaricomycotina</taxon>
        <taxon>Agaricomycetes</taxon>
        <taxon>Agaricomycetidae</taxon>
        <taxon>Boletales</taxon>
        <taxon>Suillineae</taxon>
        <taxon>Suillaceae</taxon>
        <taxon>Suillus</taxon>
    </lineage>
</organism>
<proteinExistence type="predicted"/>
<keyword evidence="1 3" id="KW-0853">WD repeat</keyword>
<dbReference type="EMBL" id="KN835156">
    <property type="protein sequence ID" value="KIK46691.1"/>
    <property type="molecule type" value="Genomic_DNA"/>
</dbReference>
<dbReference type="Proteomes" id="UP000054485">
    <property type="component" value="Unassembled WGS sequence"/>
</dbReference>
<gene>
    <name evidence="4" type="ORF">CY34DRAFT_380735</name>
</gene>
<dbReference type="Gene3D" id="2.130.10.10">
    <property type="entry name" value="YVTN repeat-like/Quinoprotein amine dehydrogenase"/>
    <property type="match status" value="2"/>
</dbReference>
<reference evidence="5" key="2">
    <citation type="submission" date="2015-01" db="EMBL/GenBank/DDBJ databases">
        <title>Evolutionary Origins and Diversification of the Mycorrhizal Mutualists.</title>
        <authorList>
            <consortium name="DOE Joint Genome Institute"/>
            <consortium name="Mycorrhizal Genomics Consortium"/>
            <person name="Kohler A."/>
            <person name="Kuo A."/>
            <person name="Nagy L.G."/>
            <person name="Floudas D."/>
            <person name="Copeland A."/>
            <person name="Barry K.W."/>
            <person name="Cichocki N."/>
            <person name="Veneault-Fourrey C."/>
            <person name="LaButti K."/>
            <person name="Lindquist E.A."/>
            <person name="Lipzen A."/>
            <person name="Lundell T."/>
            <person name="Morin E."/>
            <person name="Murat C."/>
            <person name="Riley R."/>
            <person name="Ohm R."/>
            <person name="Sun H."/>
            <person name="Tunlid A."/>
            <person name="Henrissat B."/>
            <person name="Grigoriev I.V."/>
            <person name="Hibbett D.S."/>
            <person name="Martin F."/>
        </authorList>
    </citation>
    <scope>NUCLEOTIDE SEQUENCE [LARGE SCALE GENOMIC DNA]</scope>
    <source>
        <strain evidence="5">UH-Slu-Lm8-n1</strain>
    </source>
</reference>
<keyword evidence="2" id="KW-0677">Repeat</keyword>
<dbReference type="PROSITE" id="PS50294">
    <property type="entry name" value="WD_REPEATS_REGION"/>
    <property type="match status" value="2"/>
</dbReference>
<evidence type="ECO:0000313" key="4">
    <source>
        <dbReference type="EMBL" id="KIK46691.1"/>
    </source>
</evidence>
<dbReference type="InterPro" id="IPR001680">
    <property type="entry name" value="WD40_rpt"/>
</dbReference>
<dbReference type="PANTHER" id="PTHR19848:SF8">
    <property type="entry name" value="F-BOX AND WD REPEAT DOMAIN CONTAINING 7"/>
    <property type="match status" value="1"/>
</dbReference>
<feature type="repeat" description="WD" evidence="3">
    <location>
        <begin position="279"/>
        <end position="320"/>
    </location>
</feature>
<name>A0A0D0AYA4_9AGAM</name>
<dbReference type="STRING" id="930992.A0A0D0AYA4"/>
<dbReference type="AlphaFoldDB" id="A0A0D0AYA4"/>
<sequence length="515" mass="56946">MASGSTQPGATASKKSILTPAMSLEGHELSTRKLPQNTYHNLCISYFPDGEQMISGSEDQTVRRWDLRAGKEIEGARGVCEQGVHAVMVSKDGRWAVAAGGDDKERGELKVWEIKTGTMKTFEGHSQSITCIDISADGTLLASGGRYVTGAVRIWSLDTGKLLVEMSASDSTGAIRFSHDSKKLAVISGAARCLEVWNIESFETQKLDIRLVRKYTFAAMTHAPVFWTAKDKTIVAAFNFKDDDRISATKGPGWQQSYDEPKTIYEFNVSTLQTIRTPFEGHSKIISDLALSSDGALLASASEDQTIKLWAFESRQLLASFDVHAPDHLAFSPNSHQLAYTTWSETKIYICDTPPHILATIQSTQEAQPNESTAKNPRLLNLNSDATRRAVRRNPIQPPIASRPLRDSPTVHPQERTFLRHLRKILPFRMTPARTDQPDAFTVSLTAPLQYPATLPLPRSFSSSAQATSQAHSDMNSHENVSLGFHDLILDLHSFMLDLHQHPTHPNLLPLILPP</sequence>
<dbReference type="OrthoDB" id="10251741at2759"/>
<dbReference type="SUPFAM" id="SSF82171">
    <property type="entry name" value="DPP6 N-terminal domain-like"/>
    <property type="match status" value="1"/>
</dbReference>
<dbReference type="Pfam" id="PF00400">
    <property type="entry name" value="WD40"/>
    <property type="match status" value="3"/>
</dbReference>
<dbReference type="PROSITE" id="PS50082">
    <property type="entry name" value="WD_REPEATS_2"/>
    <property type="match status" value="2"/>
</dbReference>
<dbReference type="PANTHER" id="PTHR19848">
    <property type="entry name" value="WD40 REPEAT PROTEIN"/>
    <property type="match status" value="1"/>
</dbReference>
<evidence type="ECO:0000256" key="3">
    <source>
        <dbReference type="PROSITE-ProRule" id="PRU00221"/>
    </source>
</evidence>
<dbReference type="SMART" id="SM00320">
    <property type="entry name" value="WD40"/>
    <property type="match status" value="6"/>
</dbReference>